<keyword evidence="3" id="KW-1185">Reference proteome</keyword>
<proteinExistence type="predicted"/>
<dbReference type="SUPFAM" id="SSF51703">
    <property type="entry name" value="Cobalamin (vitamin B12)-dependent enzymes"/>
    <property type="match status" value="1"/>
</dbReference>
<evidence type="ECO:0000313" key="3">
    <source>
        <dbReference type="Proteomes" id="UP001523262"/>
    </source>
</evidence>
<dbReference type="EMBL" id="JAMQCR010000001">
    <property type="protein sequence ID" value="MCM2531735.1"/>
    <property type="molecule type" value="Genomic_DNA"/>
</dbReference>
<comment type="caution">
    <text evidence="2">The sequence shown here is derived from an EMBL/GenBank/DDBJ whole genome shotgun (WGS) entry which is preliminary data.</text>
</comment>
<gene>
    <name evidence="2" type="ORF">NDK43_04120</name>
</gene>
<sequence length="148" mass="17079">MGLAEMKNQSFPRNHIDDWERKAEESIKGKPIESLQNSTYENIVLKPLYSQEDEKLVSAYPAGSDFRRGIESLGYTTNKWKVAQRIPYKTIEELQVKLEQAFARGQTVISFEMSKELLEKRDLLEKLLKAYICEYPLAINASGSRKKC</sequence>
<name>A0ABT0W5X2_9BACI</name>
<dbReference type="Proteomes" id="UP001523262">
    <property type="component" value="Unassembled WGS sequence"/>
</dbReference>
<feature type="domain" description="Methylmalonyl-CoA mutase alpha/beta chain catalytic" evidence="1">
    <location>
        <begin position="39"/>
        <end position="113"/>
    </location>
</feature>
<organism evidence="2 3">
    <name type="scientific">Neobacillus pocheonensis</name>
    <dbReference type="NCBI Taxonomy" id="363869"/>
    <lineage>
        <taxon>Bacteria</taxon>
        <taxon>Bacillati</taxon>
        <taxon>Bacillota</taxon>
        <taxon>Bacilli</taxon>
        <taxon>Bacillales</taxon>
        <taxon>Bacillaceae</taxon>
        <taxon>Neobacillus</taxon>
    </lineage>
</organism>
<reference evidence="2 3" key="1">
    <citation type="submission" date="2022-06" db="EMBL/GenBank/DDBJ databases">
        <authorList>
            <person name="Jeon C.O."/>
        </authorList>
    </citation>
    <scope>NUCLEOTIDE SEQUENCE [LARGE SCALE GENOMIC DNA]</scope>
    <source>
        <strain evidence="2 3">KCTC 13943</strain>
    </source>
</reference>
<dbReference type="Gene3D" id="3.20.20.240">
    <property type="entry name" value="Methylmalonyl-CoA mutase"/>
    <property type="match status" value="1"/>
</dbReference>
<evidence type="ECO:0000313" key="2">
    <source>
        <dbReference type="EMBL" id="MCM2531735.1"/>
    </source>
</evidence>
<dbReference type="Pfam" id="PF01642">
    <property type="entry name" value="MM_CoA_mutase"/>
    <property type="match status" value="1"/>
</dbReference>
<protein>
    <submittedName>
        <fullName evidence="2">Methylmalonyl-CoA mutase family protein</fullName>
    </submittedName>
</protein>
<dbReference type="InterPro" id="IPR016176">
    <property type="entry name" value="Cbl-dep_enz_cat"/>
</dbReference>
<evidence type="ECO:0000259" key="1">
    <source>
        <dbReference type="Pfam" id="PF01642"/>
    </source>
</evidence>
<dbReference type="PANTHER" id="PTHR48101">
    <property type="entry name" value="METHYLMALONYL-COA MUTASE, MITOCHONDRIAL-RELATED"/>
    <property type="match status" value="1"/>
</dbReference>
<accession>A0ABT0W5X2</accession>
<dbReference type="InterPro" id="IPR006099">
    <property type="entry name" value="MeMalonylCoA_mutase_a/b_cat"/>
</dbReference>
<dbReference type="PANTHER" id="PTHR48101:SF4">
    <property type="entry name" value="METHYLMALONYL-COA MUTASE, MITOCHONDRIAL"/>
    <property type="match status" value="1"/>
</dbReference>